<protein>
    <submittedName>
        <fullName evidence="1">Uncharacterized protein</fullName>
    </submittedName>
</protein>
<reference evidence="1" key="1">
    <citation type="submission" date="2022-07" db="EMBL/GenBank/DDBJ databases">
        <title>Genome Sequence of Lecanicillium saksenae.</title>
        <authorList>
            <person name="Buettner E."/>
        </authorList>
    </citation>
    <scope>NUCLEOTIDE SEQUENCE</scope>
    <source>
        <strain evidence="1">VT-O1</strain>
    </source>
</reference>
<gene>
    <name evidence="1" type="ORF">NLG97_g8915</name>
</gene>
<sequence>MKVPPAAITGLVMVVGGAVAYPGLKDTINEISNQAESSPPPVPELLGDLEHLSECSLTPTGSAIKHILLGQINPQDLFATYTAPGAKGSPACAADTCCIWKHIADELRDAMVGTAGRCNKLARGAVRLGFHDAGGWSRKTGPDGGADGSILLANECEERRENGGLEQICAQMRVWWDKYKGYGISMADLIQMGATVGAVVCPQGPRIRSFVGRKDNPNPAPKGNLPSPFATADSILSIR</sequence>
<comment type="caution">
    <text evidence="1">The sequence shown here is derived from an EMBL/GenBank/DDBJ whole genome shotgun (WGS) entry which is preliminary data.</text>
</comment>
<accession>A0ACC1QJ59</accession>
<organism evidence="1 2">
    <name type="scientific">Lecanicillium saksenae</name>
    <dbReference type="NCBI Taxonomy" id="468837"/>
    <lineage>
        <taxon>Eukaryota</taxon>
        <taxon>Fungi</taxon>
        <taxon>Dikarya</taxon>
        <taxon>Ascomycota</taxon>
        <taxon>Pezizomycotina</taxon>
        <taxon>Sordariomycetes</taxon>
        <taxon>Hypocreomycetidae</taxon>
        <taxon>Hypocreales</taxon>
        <taxon>Cordycipitaceae</taxon>
        <taxon>Lecanicillium</taxon>
    </lineage>
</organism>
<keyword evidence="2" id="KW-1185">Reference proteome</keyword>
<proteinExistence type="predicted"/>
<dbReference type="EMBL" id="JANAKD010001692">
    <property type="protein sequence ID" value="KAJ3477140.1"/>
    <property type="molecule type" value="Genomic_DNA"/>
</dbReference>
<evidence type="ECO:0000313" key="2">
    <source>
        <dbReference type="Proteomes" id="UP001148737"/>
    </source>
</evidence>
<evidence type="ECO:0000313" key="1">
    <source>
        <dbReference type="EMBL" id="KAJ3477140.1"/>
    </source>
</evidence>
<name>A0ACC1QJ59_9HYPO</name>
<dbReference type="Proteomes" id="UP001148737">
    <property type="component" value="Unassembled WGS sequence"/>
</dbReference>